<feature type="domain" description="Putative component of 'biosynthetic module'" evidence="1">
    <location>
        <begin position="619"/>
        <end position="839"/>
    </location>
</feature>
<protein>
    <recommendedName>
        <fullName evidence="1">Putative component of 'biosynthetic module' domain-containing protein</fullName>
    </recommendedName>
</protein>
<feature type="domain" description="Putative component of 'biosynthetic module'" evidence="1">
    <location>
        <begin position="15"/>
        <end position="249"/>
    </location>
</feature>
<comment type="caution">
    <text evidence="2">The sequence shown here is derived from an EMBL/GenBank/DDBJ whole genome shotgun (WGS) entry which is preliminary data.</text>
</comment>
<dbReference type="RefSeq" id="WP_268063102.1">
    <property type="nucleotide sequence ID" value="NZ_JAPQFJ010000042.1"/>
</dbReference>
<feature type="domain" description="Putative component of 'biosynthetic module'" evidence="1">
    <location>
        <begin position="331"/>
        <end position="596"/>
    </location>
</feature>
<sequence>MISIRKFINPSLQNSCNIFNDIFIPVNRRIGFMNGPSPIMPIYFYRCIGIKEDEKEYYDCLNKLDKELSDLNQLYLRFIDSVPLKTNAQLMNKVQSMWANNELKSVSGVETKSLIKLLKVYKIIPSVNQALLNSSIEEGINYILRLYLKKETNLNLTKIKNFILKFITWINDFVPILVKKFDVKNTQDIINPKVIYYGDIKKHEVLFLIFLSRLGCDVLYINSPSDGDFSIIDKEGNYSKIINFPKNQPFNTKRILEDLSANKDLNISSNLNGDLKNSSTDIKMSNINTNNINTRINTKSVNVNNNLARSQENKVDFHLDDYTQAISSALKESNDILKEFTESLNNRGGFIGKPLPIIPMYFYRYIGISENKDEYYNSLYRLNKKLESLGELYLKFTSDIPIESNAELIKKTNGVWNSLNNFDKSKKDILMGLLVKAEAFPDLREKIITYSIVKSFNTILELYINNEVNINGGRVKNFCLKILMWIHKYLPDLFKKFDYLKNSIGEIYNPKILYYGDIKKHEAYFLMFLAEMGCDIIYINSYSDEVFQEIDRDEVYTKLVTLADKQQMKDFPKEEIMIREETTAFKASREIANVIYNNEDGLYKPWQFEEYGIYPVTLKTTYDELKILWKEEARMRPSFKIENKTVYIPNLFAKISGTNRDINLYWQDFCEFKDVENIFFIPDIPYIKGDYSRYALYSLEYCFDKNKLIDKENLFKNKLYKFAYLKTALQDTIVDKINQLIKLSPFKHAIDTEFRLKVLMTVLNMDTNILELIQKFDYPFSIPKLLIYDNDKDIFSDEDSIILAFLNLMGFDIVIFTPTGYNNIEQKIDDKYYDIHKLEDIKFDLQIPNNFKGIRKNKQGSFWSNLFR</sequence>
<gene>
    <name evidence="2" type="ORF">OW729_18935</name>
</gene>
<evidence type="ECO:0000313" key="3">
    <source>
        <dbReference type="Proteomes" id="UP001144612"/>
    </source>
</evidence>
<keyword evidence="3" id="KW-1185">Reference proteome</keyword>
<dbReference type="InterPro" id="IPR025647">
    <property type="entry name" value="YceG_bac"/>
</dbReference>
<evidence type="ECO:0000313" key="2">
    <source>
        <dbReference type="EMBL" id="MCY6960667.1"/>
    </source>
</evidence>
<name>A0ABT4DED7_9CLOT</name>
<dbReference type="EMBL" id="JAPQFJ010000042">
    <property type="protein sequence ID" value="MCY6960667.1"/>
    <property type="molecule type" value="Genomic_DNA"/>
</dbReference>
<proteinExistence type="predicted"/>
<reference evidence="2" key="1">
    <citation type="submission" date="2022-12" db="EMBL/GenBank/DDBJ databases">
        <title>Clostridium sp. nov., isolated from industrial wastewater.</title>
        <authorList>
            <person name="Jiayan W."/>
        </authorList>
    </citation>
    <scope>NUCLEOTIDE SEQUENCE</scope>
    <source>
        <strain evidence="2">ZC22-4</strain>
    </source>
</reference>
<accession>A0ABT4DED7</accession>
<dbReference type="Proteomes" id="UP001144612">
    <property type="component" value="Unassembled WGS sequence"/>
</dbReference>
<dbReference type="Pfam" id="PF14266">
    <property type="entry name" value="YceG_bac"/>
    <property type="match status" value="3"/>
</dbReference>
<organism evidence="2 3">
    <name type="scientific">Clostridium brassicae</name>
    <dbReference type="NCBI Taxonomy" id="2999072"/>
    <lineage>
        <taxon>Bacteria</taxon>
        <taxon>Bacillati</taxon>
        <taxon>Bacillota</taxon>
        <taxon>Clostridia</taxon>
        <taxon>Eubacteriales</taxon>
        <taxon>Clostridiaceae</taxon>
        <taxon>Clostridium</taxon>
    </lineage>
</organism>
<evidence type="ECO:0000259" key="1">
    <source>
        <dbReference type="Pfam" id="PF14266"/>
    </source>
</evidence>